<dbReference type="HOGENOM" id="CLU_000288_34_22_1"/>
<dbReference type="VEuPathDB" id="FungiDB:I7I50_05111"/>
<dbReference type="GO" id="GO:0003824">
    <property type="term" value="F:catalytic activity"/>
    <property type="evidence" value="ECO:0007669"/>
    <property type="project" value="InterPro"/>
</dbReference>
<dbReference type="GO" id="GO:0009116">
    <property type="term" value="P:nucleoside metabolic process"/>
    <property type="evidence" value="ECO:0007669"/>
    <property type="project" value="InterPro"/>
</dbReference>
<dbReference type="AlphaFoldDB" id="C0NNT3"/>
<dbReference type="SUPFAM" id="SSF53167">
    <property type="entry name" value="Purine and uridine phosphorylases"/>
    <property type="match status" value="1"/>
</dbReference>
<dbReference type="PANTHER" id="PTHR46082">
    <property type="entry name" value="ATP/GTP-BINDING PROTEIN-RELATED"/>
    <property type="match status" value="1"/>
</dbReference>
<sequence>MQLRPPSAGCTTRPTSARPGTTRPGAIRGGPMRTSSRHYPPPEPPYSLCQRCQRHRRCQRHQRRRRRRRHCHSTRQVIESNDFTVGWICALPIEFAASVAMLDETYPVPPLDRNDSNTYALGRIREHKVVCACLPAGAQGMHAAATAANDLQRSFPNVRFRLLVGIGGGAPAPPSNDPLEDLHLGDVVVSCPGVNHGGVVQYDFGKTITEGNFIKTRSINRPPAQIMSAVAKLNAEHLARGNSICESIFQMLESNPRMTPKFQFPGTAHDVLFDADYNHNKSGKNCEQCDTRRLLTRGSRETREPVVHYGLIGSANRVMRDGITRERLRQEHGILCFDMEAAGLVDNFPCLVIRGICDYSDSHKNKRWQPYAAAAAAAYAKELLNIAPPVV</sequence>
<reference evidence="2" key="1">
    <citation type="submission" date="2009-02" db="EMBL/GenBank/DDBJ databases">
        <title>The Genome Sequence of Ajellomyces capsulatus strain G186AR.</title>
        <authorList>
            <consortium name="The Broad Institute Genome Sequencing Platform"/>
            <person name="Champion M."/>
            <person name="Cuomo C."/>
            <person name="Ma L.-J."/>
            <person name="Henn M.R."/>
            <person name="Sil A."/>
            <person name="Goldman B."/>
            <person name="Young S.K."/>
            <person name="Kodira C.D."/>
            <person name="Zeng Q."/>
            <person name="Koehrsen M."/>
            <person name="Alvarado L."/>
            <person name="Berlin A."/>
            <person name="Borenstein D."/>
            <person name="Chen Z."/>
            <person name="Engels R."/>
            <person name="Freedman E."/>
            <person name="Gellesch M."/>
            <person name="Goldberg J."/>
            <person name="Griggs A."/>
            <person name="Gujja S."/>
            <person name="Heiman D."/>
            <person name="Hepburn T."/>
            <person name="Howarth C."/>
            <person name="Jen D."/>
            <person name="Larson L."/>
            <person name="Lewis B."/>
            <person name="Mehta T."/>
            <person name="Park D."/>
            <person name="Pearson M."/>
            <person name="Roberts A."/>
            <person name="Saif S."/>
            <person name="Shea T."/>
            <person name="Shenoy N."/>
            <person name="Sisk P."/>
            <person name="Stolte C."/>
            <person name="Sykes S."/>
            <person name="Walk T."/>
            <person name="White J."/>
            <person name="Yandava C."/>
            <person name="Klein B."/>
            <person name="McEwen J.G."/>
            <person name="Puccia R."/>
            <person name="Goldman G.H."/>
            <person name="Felipe M.S."/>
            <person name="Nino-Vega G."/>
            <person name="San-Blas G."/>
            <person name="Taylor J."/>
            <person name="Mendoza L."/>
            <person name="Galagan J."/>
            <person name="Nusbaum C."/>
            <person name="Birren B."/>
        </authorList>
    </citation>
    <scope>NUCLEOTIDE SEQUENCE</scope>
    <source>
        <strain evidence="2">G186AR</strain>
    </source>
</reference>
<dbReference type="Gene3D" id="3.40.50.1580">
    <property type="entry name" value="Nucleoside phosphorylase domain"/>
    <property type="match status" value="1"/>
</dbReference>
<dbReference type="InterPro" id="IPR035994">
    <property type="entry name" value="Nucleoside_phosphorylase_sf"/>
</dbReference>
<organism evidence="2 3">
    <name type="scientific">Ajellomyces capsulatus (strain G186AR / H82 / ATCC MYA-2454 / RMSCC 2432)</name>
    <name type="common">Darling's disease fungus</name>
    <name type="synonym">Histoplasma capsulatum</name>
    <dbReference type="NCBI Taxonomy" id="447093"/>
    <lineage>
        <taxon>Eukaryota</taxon>
        <taxon>Fungi</taxon>
        <taxon>Dikarya</taxon>
        <taxon>Ascomycota</taxon>
        <taxon>Pezizomycotina</taxon>
        <taxon>Eurotiomycetes</taxon>
        <taxon>Eurotiomycetidae</taxon>
        <taxon>Onygenales</taxon>
        <taxon>Ajellomycetaceae</taxon>
        <taxon>Histoplasma</taxon>
    </lineage>
</organism>
<dbReference type="STRING" id="447093.C0NNT3"/>
<feature type="region of interest" description="Disordered" evidence="1">
    <location>
        <begin position="1"/>
        <end position="46"/>
    </location>
</feature>
<dbReference type="EMBL" id="GG663368">
    <property type="protein sequence ID" value="EEH06593.1"/>
    <property type="molecule type" value="Genomic_DNA"/>
</dbReference>
<keyword evidence="3" id="KW-1185">Reference proteome</keyword>
<dbReference type="GeneID" id="69037829"/>
<dbReference type="InterPro" id="IPR053137">
    <property type="entry name" value="NLR-like"/>
</dbReference>
<accession>C0NNT3</accession>
<protein>
    <submittedName>
        <fullName evidence="2">Uncharacterized protein</fullName>
    </submittedName>
</protein>
<feature type="compositionally biased region" description="Polar residues" evidence="1">
    <location>
        <begin position="9"/>
        <end position="19"/>
    </location>
</feature>
<evidence type="ECO:0000256" key="1">
    <source>
        <dbReference type="SAM" id="MobiDB-lite"/>
    </source>
</evidence>
<dbReference type="InParanoid" id="C0NNT3"/>
<proteinExistence type="predicted"/>
<dbReference type="Proteomes" id="UP000001631">
    <property type="component" value="Unassembled WGS sequence"/>
</dbReference>
<evidence type="ECO:0000313" key="3">
    <source>
        <dbReference type="Proteomes" id="UP000001631"/>
    </source>
</evidence>
<gene>
    <name evidence="2" type="ORF">HCBG_04813</name>
</gene>
<dbReference type="PANTHER" id="PTHR46082:SF11">
    <property type="entry name" value="AAA+ ATPASE DOMAIN-CONTAINING PROTEIN-RELATED"/>
    <property type="match status" value="1"/>
</dbReference>
<dbReference type="RefSeq" id="XP_045287074.1">
    <property type="nucleotide sequence ID" value="XM_045431862.1"/>
</dbReference>
<name>C0NNT3_AJECG</name>
<evidence type="ECO:0000313" key="2">
    <source>
        <dbReference type="EMBL" id="EEH06593.1"/>
    </source>
</evidence>